<proteinExistence type="predicted"/>
<organism evidence="1 2">
    <name type="scientific">Mycolicibacillus koreensis</name>
    <dbReference type="NCBI Taxonomy" id="1069220"/>
    <lineage>
        <taxon>Bacteria</taxon>
        <taxon>Bacillati</taxon>
        <taxon>Actinomycetota</taxon>
        <taxon>Actinomycetes</taxon>
        <taxon>Mycobacteriales</taxon>
        <taxon>Mycobacteriaceae</taxon>
        <taxon>Mycolicibacillus</taxon>
    </lineage>
</organism>
<dbReference type="OrthoDB" id="9815163at2"/>
<dbReference type="InterPro" id="IPR007361">
    <property type="entry name" value="DUF427"/>
</dbReference>
<name>A0A7I7SI88_9MYCO</name>
<gene>
    <name evidence="1" type="ORF">B8W67_18455</name>
</gene>
<evidence type="ECO:0000313" key="2">
    <source>
        <dbReference type="Proteomes" id="UP000193577"/>
    </source>
</evidence>
<accession>A0A7I7SI88</accession>
<reference evidence="1 2" key="1">
    <citation type="submission" date="2017-04" db="EMBL/GenBank/DDBJ databases">
        <title>The new phylogeny of genus Mycobacterium.</title>
        <authorList>
            <person name="Tortoli E."/>
            <person name="Trovato A."/>
            <person name="Cirillo D.M."/>
        </authorList>
    </citation>
    <scope>NUCLEOTIDE SEQUENCE [LARGE SCALE GENOMIC DNA]</scope>
    <source>
        <strain evidence="1 2">KCTC 19819</strain>
    </source>
</reference>
<protein>
    <submittedName>
        <fullName evidence="1">Uncharacterized protein</fullName>
    </submittedName>
</protein>
<dbReference type="Proteomes" id="UP000193577">
    <property type="component" value="Unassembled WGS sequence"/>
</dbReference>
<dbReference type="InterPro" id="IPR038694">
    <property type="entry name" value="DUF427_sf"/>
</dbReference>
<evidence type="ECO:0000313" key="1">
    <source>
        <dbReference type="EMBL" id="OSC26636.1"/>
    </source>
</evidence>
<dbReference type="AlphaFoldDB" id="A0A7I7SI88"/>
<dbReference type="PANTHER" id="PTHR34310:SF8">
    <property type="entry name" value="CONSERVED PROTEIN"/>
    <property type="match status" value="1"/>
</dbReference>
<sequence length="137" mass="14461">MSPRPVLIPDARHPITITATGRPVTVRVAGVVVATSTRALTLREAGYPAVQYLPWADVDRRLLTRTETTSYCPYKGDAHYVRVTTPDGTTVEDVGWCYRHPHPAVAAIAGHLACYPQKAQITVGGGDEAGAGAGPGG</sequence>
<keyword evidence="2" id="KW-1185">Reference proteome</keyword>
<dbReference type="EMBL" id="NCXO01000062">
    <property type="protein sequence ID" value="OSC26636.1"/>
    <property type="molecule type" value="Genomic_DNA"/>
</dbReference>
<dbReference type="RefSeq" id="WP_085305554.1">
    <property type="nucleotide sequence ID" value="NZ_AP022594.1"/>
</dbReference>
<dbReference type="PANTHER" id="PTHR34310">
    <property type="entry name" value="DUF427 DOMAIN PROTEIN (AFU_ORTHOLOGUE AFUA_3G02220)"/>
    <property type="match status" value="1"/>
</dbReference>
<dbReference type="Pfam" id="PF04248">
    <property type="entry name" value="NTP_transf_9"/>
    <property type="match status" value="1"/>
</dbReference>
<comment type="caution">
    <text evidence="1">The sequence shown here is derived from an EMBL/GenBank/DDBJ whole genome shotgun (WGS) entry which is preliminary data.</text>
</comment>
<dbReference type="Gene3D" id="2.170.150.40">
    <property type="entry name" value="Domain of unknown function (DUF427)"/>
    <property type="match status" value="1"/>
</dbReference>